<reference evidence="1 2" key="1">
    <citation type="journal article" date="2012" name="Microbes Environ.">
        <title>Complete genome sequence of Bradyrhizobium sp. S23321: insights into symbiosis evolution in soil oligotrophs.</title>
        <authorList>
            <person name="Okubo T."/>
            <person name="Tsukui T."/>
            <person name="Maita H."/>
            <person name="Okamoto S."/>
            <person name="Oshima K."/>
            <person name="Fujisawa T."/>
            <person name="Saito A."/>
            <person name="Futamata H."/>
            <person name="Hattori R."/>
            <person name="Shimomura Y."/>
            <person name="Haruta S."/>
            <person name="Morimoto S."/>
            <person name="Wang Y."/>
            <person name="Sakai Y."/>
            <person name="Hattori M."/>
            <person name="Aizawa S."/>
            <person name="Nagashima K.V.P."/>
            <person name="Masuda S."/>
            <person name="Hattori T."/>
            <person name="Yamashita A."/>
            <person name="Bao Z."/>
            <person name="Hayatsu M."/>
            <person name="Kajiya-Kanegae H."/>
            <person name="Yoshinaga I."/>
            <person name="Sakamoto K."/>
            <person name="Toyota K."/>
            <person name="Nakao M."/>
            <person name="Kohara M."/>
            <person name="Anda M."/>
            <person name="Niwa R."/>
            <person name="Jung-Hwan P."/>
            <person name="Sameshima-Saito R."/>
            <person name="Tokuda S."/>
            <person name="Yamamoto S."/>
            <person name="Yamamoto S."/>
            <person name="Yokoyama T."/>
            <person name="Akutsu T."/>
            <person name="Nakamura Y."/>
            <person name="Nakahira-Yanaka Y."/>
            <person name="Takada Hoshino Y."/>
            <person name="Hirakawa H."/>
            <person name="Mitsui H."/>
            <person name="Terasawa K."/>
            <person name="Itakura M."/>
            <person name="Sato S."/>
            <person name="Ikeda-Ohtsubo W."/>
            <person name="Sakakura N."/>
            <person name="Kaminuma E."/>
            <person name="Minamisawa K."/>
        </authorList>
    </citation>
    <scope>NUCLEOTIDE SEQUENCE [LARGE SCALE GENOMIC DNA]</scope>
    <source>
        <strain evidence="1 2">S23321</strain>
    </source>
</reference>
<accession>A0AAI8QFC8</accession>
<gene>
    <name evidence="1" type="ORF">S23_62470</name>
</gene>
<proteinExistence type="predicted"/>
<dbReference type="AlphaFoldDB" id="A0AAI8QFC8"/>
<keyword evidence="2" id="KW-1185">Reference proteome</keyword>
<evidence type="ECO:0000313" key="2">
    <source>
        <dbReference type="Proteomes" id="UP000007886"/>
    </source>
</evidence>
<dbReference type="Proteomes" id="UP000007886">
    <property type="component" value="Chromosome"/>
</dbReference>
<sequence length="152" mass="17036">MEGIDTTRTIKRPIELASFAGQLTRAEKPETELAATGQRYDRGLAELCSSLSIVPTDLDCSVYRVLEDFGARGYAWRETDQTCRTLRRISGSRAPGITATFMVAFSADQRLVQGRNRRYRRSTLPTLKFLRLAGPHRRKLDEGLQPTAFVAA</sequence>
<name>A0AAI8QFC8_9BRAD</name>
<dbReference type="EMBL" id="AP012279">
    <property type="protein sequence ID" value="BAL79435.1"/>
    <property type="molecule type" value="Genomic_DNA"/>
</dbReference>
<protein>
    <submittedName>
        <fullName evidence="1">Uncharacterized protein</fullName>
    </submittedName>
</protein>
<organism evidence="1 2">
    <name type="scientific">Bradyrhizobium cosmicum</name>
    <dbReference type="NCBI Taxonomy" id="1404864"/>
    <lineage>
        <taxon>Bacteria</taxon>
        <taxon>Pseudomonadati</taxon>
        <taxon>Pseudomonadota</taxon>
        <taxon>Alphaproteobacteria</taxon>
        <taxon>Hyphomicrobiales</taxon>
        <taxon>Nitrobacteraceae</taxon>
        <taxon>Bradyrhizobium</taxon>
    </lineage>
</organism>
<dbReference type="KEGG" id="brs:S23_62470"/>
<evidence type="ECO:0000313" key="1">
    <source>
        <dbReference type="EMBL" id="BAL79435.1"/>
    </source>
</evidence>